<dbReference type="Pfam" id="PF00314">
    <property type="entry name" value="Thaumatin"/>
    <property type="match status" value="1"/>
</dbReference>
<dbReference type="InterPro" id="IPR037176">
    <property type="entry name" value="Osmotin/thaumatin-like_sf"/>
</dbReference>
<name>A0AAJ8JRB9_9TREE</name>
<dbReference type="PRINTS" id="PR00347">
    <property type="entry name" value="THAUMATIN"/>
</dbReference>
<dbReference type="GeneID" id="91086402"/>
<organism evidence="3 4">
    <name type="scientific">Cryptococcus depauperatus CBS 7841</name>
    <dbReference type="NCBI Taxonomy" id="1295531"/>
    <lineage>
        <taxon>Eukaryota</taxon>
        <taxon>Fungi</taxon>
        <taxon>Dikarya</taxon>
        <taxon>Basidiomycota</taxon>
        <taxon>Agaricomycotina</taxon>
        <taxon>Tremellomycetes</taxon>
        <taxon>Tremellales</taxon>
        <taxon>Cryptococcaceae</taxon>
        <taxon>Cryptococcus</taxon>
    </lineage>
</organism>
<feature type="chain" id="PRO_5042540764" description="Thaumatin family protein" evidence="2">
    <location>
        <begin position="18"/>
        <end position="467"/>
    </location>
</feature>
<dbReference type="EMBL" id="CP143785">
    <property type="protein sequence ID" value="WVN87014.1"/>
    <property type="molecule type" value="Genomic_DNA"/>
</dbReference>
<dbReference type="SMART" id="SM00205">
    <property type="entry name" value="THN"/>
    <property type="match status" value="1"/>
</dbReference>
<dbReference type="Proteomes" id="UP000094043">
    <property type="component" value="Chromosome 2"/>
</dbReference>
<keyword evidence="4" id="KW-1185">Reference proteome</keyword>
<feature type="compositionally biased region" description="Low complexity" evidence="1">
    <location>
        <begin position="315"/>
        <end position="336"/>
    </location>
</feature>
<evidence type="ECO:0008006" key="5">
    <source>
        <dbReference type="Google" id="ProtNLM"/>
    </source>
</evidence>
<reference evidence="3" key="2">
    <citation type="journal article" date="2022" name="Elife">
        <title>Obligate sexual reproduction of a homothallic fungus closely related to the Cryptococcus pathogenic species complex.</title>
        <authorList>
            <person name="Passer A.R."/>
            <person name="Clancey S.A."/>
            <person name="Shea T."/>
            <person name="David-Palma M."/>
            <person name="Averette A.F."/>
            <person name="Boekhout T."/>
            <person name="Porcel B.M."/>
            <person name="Nowrousian M."/>
            <person name="Cuomo C.A."/>
            <person name="Sun S."/>
            <person name="Heitman J."/>
            <person name="Coelho M.A."/>
        </authorList>
    </citation>
    <scope>NUCLEOTIDE SEQUENCE</scope>
    <source>
        <strain evidence="3">CBS 7841</strain>
    </source>
</reference>
<dbReference type="RefSeq" id="XP_066067714.1">
    <property type="nucleotide sequence ID" value="XM_066211617.1"/>
</dbReference>
<dbReference type="PANTHER" id="PTHR31048">
    <property type="entry name" value="OS03G0233200 PROTEIN"/>
    <property type="match status" value="1"/>
</dbReference>
<reference evidence="3" key="3">
    <citation type="submission" date="2024-01" db="EMBL/GenBank/DDBJ databases">
        <authorList>
            <person name="Coelho M.A."/>
            <person name="David-Palma M."/>
            <person name="Shea T."/>
            <person name="Sun S."/>
            <person name="Cuomo C.A."/>
            <person name="Heitman J."/>
        </authorList>
    </citation>
    <scope>NUCLEOTIDE SEQUENCE</scope>
    <source>
        <strain evidence="3">CBS 7841</strain>
    </source>
</reference>
<evidence type="ECO:0000256" key="1">
    <source>
        <dbReference type="SAM" id="MobiDB-lite"/>
    </source>
</evidence>
<dbReference type="PROSITE" id="PS51367">
    <property type="entry name" value="THAUMATIN_2"/>
    <property type="match status" value="1"/>
</dbReference>
<dbReference type="SUPFAM" id="SSF49870">
    <property type="entry name" value="Osmotin, thaumatin-like protein"/>
    <property type="match status" value="1"/>
</dbReference>
<keyword evidence="2" id="KW-0732">Signal</keyword>
<accession>A0AAJ8JRB9</accession>
<evidence type="ECO:0000256" key="2">
    <source>
        <dbReference type="SAM" id="SignalP"/>
    </source>
</evidence>
<feature type="compositionally biased region" description="Low complexity" evidence="1">
    <location>
        <begin position="428"/>
        <end position="439"/>
    </location>
</feature>
<gene>
    <name evidence="3" type="ORF">L203_102190</name>
</gene>
<feature type="compositionally biased region" description="Low complexity" evidence="1">
    <location>
        <begin position="352"/>
        <end position="406"/>
    </location>
</feature>
<dbReference type="AlphaFoldDB" id="A0AAJ8JRB9"/>
<dbReference type="FunFam" id="2.60.110.10:FF:000011">
    <property type="entry name" value="Thaumatin family protein"/>
    <property type="match status" value="1"/>
</dbReference>
<feature type="signal peptide" evidence="2">
    <location>
        <begin position="1"/>
        <end position="17"/>
    </location>
</feature>
<dbReference type="KEGG" id="cdep:91086402"/>
<feature type="region of interest" description="Disordered" evidence="1">
    <location>
        <begin position="428"/>
        <end position="467"/>
    </location>
</feature>
<dbReference type="InterPro" id="IPR001938">
    <property type="entry name" value="Thaumatin"/>
</dbReference>
<evidence type="ECO:0000313" key="3">
    <source>
        <dbReference type="EMBL" id="WVN87014.1"/>
    </source>
</evidence>
<feature type="region of interest" description="Disordered" evidence="1">
    <location>
        <begin position="313"/>
        <end position="406"/>
    </location>
</feature>
<evidence type="ECO:0000313" key="4">
    <source>
        <dbReference type="Proteomes" id="UP000094043"/>
    </source>
</evidence>
<sequence>MIFTIPLILSFFVPALARQITVKNSCSSTIWPGMHTGAGTTPMQATGWELKAGQQTKFEVPEDWTAGRIWARTGCVNQDGKFQCLTGQCEPGAGGGITCANSDQPPATLAEFTLLPNAEDNYDISLVDGFNIPLSIIPSISSCQAPRCEVNINQLCPSPLRTSLDKEGVNLGCISPCNAGFGQEIYGNRACCTGAYANATLCQSCGFDYYDLFKDNCKTSYAYAYDEKSKTALWTCGGRPNYLIEFCPAKSDYVGSKKPSDKYASATATCSNIATTFTSTFSVPPSPTTTASTGTLNVVATVSTGVDGAAAVQVTPSDTKSGTGSSGGPPASSTSTFMVTEYVTVNGPPPSSGSAGSSSTATGSAGSSSTATGSAGSSSTATGSAGSSSDPPIRTTKTGGTSSTNGAKTITYTVIESSTLFEVISDPTTTASASGPSSGNVLAIDTTGKGQWLSAVPHSTHSQRKRR</sequence>
<dbReference type="Gene3D" id="2.60.110.10">
    <property type="entry name" value="Thaumatin"/>
    <property type="match status" value="1"/>
</dbReference>
<reference evidence="3" key="1">
    <citation type="submission" date="2016-06" db="EMBL/GenBank/DDBJ databases">
        <authorList>
            <person name="Cuomo C."/>
            <person name="Litvintseva A."/>
            <person name="Heitman J."/>
            <person name="Chen Y."/>
            <person name="Sun S."/>
            <person name="Springer D."/>
            <person name="Dromer F."/>
            <person name="Young S."/>
            <person name="Zeng Q."/>
            <person name="Chapman S."/>
            <person name="Gujja S."/>
            <person name="Saif S."/>
            <person name="Birren B."/>
        </authorList>
    </citation>
    <scope>NUCLEOTIDE SEQUENCE</scope>
    <source>
        <strain evidence="3">CBS 7841</strain>
    </source>
</reference>
<protein>
    <recommendedName>
        <fullName evidence="5">Thaumatin family protein</fullName>
    </recommendedName>
</protein>
<proteinExistence type="predicted"/>